<dbReference type="EMBL" id="NSJV01000029">
    <property type="protein sequence ID" value="PAU50668.1"/>
    <property type="molecule type" value="Genomic_DNA"/>
</dbReference>
<name>A0A2A2DDU9_9ACTN</name>
<dbReference type="GO" id="GO:0016020">
    <property type="term" value="C:membrane"/>
    <property type="evidence" value="ECO:0007669"/>
    <property type="project" value="InterPro"/>
</dbReference>
<proteinExistence type="predicted"/>
<organism evidence="1 2">
    <name type="scientific">Streptomyces albireticuli</name>
    <dbReference type="NCBI Taxonomy" id="1940"/>
    <lineage>
        <taxon>Bacteria</taxon>
        <taxon>Bacillati</taxon>
        <taxon>Actinomycetota</taxon>
        <taxon>Actinomycetes</taxon>
        <taxon>Kitasatosporales</taxon>
        <taxon>Streptomycetaceae</taxon>
        <taxon>Streptomyces</taxon>
    </lineage>
</organism>
<dbReference type="Gene3D" id="1.20.1170.10">
    <property type="match status" value="1"/>
</dbReference>
<evidence type="ECO:0000313" key="2">
    <source>
        <dbReference type="Proteomes" id="UP000218944"/>
    </source>
</evidence>
<comment type="caution">
    <text evidence="1">The sequence shown here is derived from an EMBL/GenBank/DDBJ whole genome shotgun (WGS) entry which is preliminary data.</text>
</comment>
<gene>
    <name evidence="1" type="ORF">CK936_01305</name>
</gene>
<dbReference type="Pfam" id="PF05791">
    <property type="entry name" value="Bacillus_HBL"/>
    <property type="match status" value="1"/>
</dbReference>
<dbReference type="InterPro" id="IPR008414">
    <property type="entry name" value="HBL"/>
</dbReference>
<dbReference type="RefSeq" id="WP_095578593.1">
    <property type="nucleotide sequence ID" value="NZ_JAJQQQ010000033.1"/>
</dbReference>
<evidence type="ECO:0000313" key="1">
    <source>
        <dbReference type="EMBL" id="PAU50668.1"/>
    </source>
</evidence>
<reference evidence="1 2" key="1">
    <citation type="submission" date="2017-08" db="EMBL/GenBank/DDBJ databases">
        <title>Genome sequence of Streptomyces albireticuli NRRL B-1670.</title>
        <authorList>
            <person name="Graham D.E."/>
            <person name="Mahan K.M."/>
            <person name="Klingeman D.M."/>
            <person name="Hettich R.L."/>
            <person name="Parry R.J."/>
            <person name="Spain J.C."/>
        </authorList>
    </citation>
    <scope>NUCLEOTIDE SEQUENCE [LARGE SCALE GENOMIC DNA]</scope>
    <source>
        <strain evidence="1 2">NRRL B-1670</strain>
    </source>
</reference>
<keyword evidence="2" id="KW-1185">Reference proteome</keyword>
<protein>
    <submittedName>
        <fullName evidence="1">Uncharacterized protein</fullName>
    </submittedName>
</protein>
<sequence length="299" mass="33399">MNSSQAVIATIDQTVSSALLVNVPEFSKRKEFKKHTDTARQHMVTWRDKTKPMTVESLKGIQEYAKTYLEVVSPDLKKRLPKLQSGNKEEFKRYKSDLEILWKTFKTHEEHLKDASNGILTLFNNLSNDSAVFTTDLEVAKGDIATEKIKEQHIKDSIQSFKDEISRARKWELIGLVFGPLGYGIARIWGDNIANIQGLEKKISELESNLEKEHQEAVVLTSLLGRLSILANTFSFLGTAMNALSNGMSANRSEVKSVMDSLVEAEKNPSEFTGARLDAVSSNCKSLLSELSTVMGEAK</sequence>
<dbReference type="Proteomes" id="UP000218944">
    <property type="component" value="Unassembled WGS sequence"/>
</dbReference>
<dbReference type="SUPFAM" id="SSF58100">
    <property type="entry name" value="Bacterial hemolysins"/>
    <property type="match status" value="1"/>
</dbReference>
<dbReference type="AlphaFoldDB" id="A0A2A2DDU9"/>
<accession>A0A2A2DDU9</accession>